<dbReference type="EMBL" id="CAJOAY010030160">
    <property type="protein sequence ID" value="CAF4417538.1"/>
    <property type="molecule type" value="Genomic_DNA"/>
</dbReference>
<reference evidence="1" key="1">
    <citation type="submission" date="2021-02" db="EMBL/GenBank/DDBJ databases">
        <authorList>
            <person name="Nowell W R."/>
        </authorList>
    </citation>
    <scope>NUCLEOTIDE SEQUENCE</scope>
</reference>
<organism evidence="1 2">
    <name type="scientific">Adineta steineri</name>
    <dbReference type="NCBI Taxonomy" id="433720"/>
    <lineage>
        <taxon>Eukaryota</taxon>
        <taxon>Metazoa</taxon>
        <taxon>Spiralia</taxon>
        <taxon>Gnathifera</taxon>
        <taxon>Rotifera</taxon>
        <taxon>Eurotatoria</taxon>
        <taxon>Bdelloidea</taxon>
        <taxon>Adinetida</taxon>
        <taxon>Adinetidae</taxon>
        <taxon>Adineta</taxon>
    </lineage>
</organism>
<evidence type="ECO:0000313" key="1">
    <source>
        <dbReference type="EMBL" id="CAF4417538.1"/>
    </source>
</evidence>
<feature type="non-terminal residue" evidence="1">
    <location>
        <position position="1"/>
    </location>
</feature>
<proteinExistence type="predicted"/>
<comment type="caution">
    <text evidence="1">The sequence shown here is derived from an EMBL/GenBank/DDBJ whole genome shotgun (WGS) entry which is preliminary data.</text>
</comment>
<feature type="non-terminal residue" evidence="1">
    <location>
        <position position="42"/>
    </location>
</feature>
<protein>
    <submittedName>
        <fullName evidence="1">Uncharacterized protein</fullName>
    </submittedName>
</protein>
<sequence length="42" mass="4810">DIINQCWSFVPDDRPDFAMLCKSLSKMPSKRTLVRSPSTPLQ</sequence>
<name>A0A820Q7R0_9BILA</name>
<gene>
    <name evidence="1" type="ORF">OKA104_LOCUS52327</name>
</gene>
<dbReference type="Proteomes" id="UP000663881">
    <property type="component" value="Unassembled WGS sequence"/>
</dbReference>
<evidence type="ECO:0000313" key="2">
    <source>
        <dbReference type="Proteomes" id="UP000663881"/>
    </source>
</evidence>
<dbReference type="AlphaFoldDB" id="A0A820Q7R0"/>
<accession>A0A820Q7R0</accession>